<dbReference type="InterPro" id="IPR011990">
    <property type="entry name" value="TPR-like_helical_dom_sf"/>
</dbReference>
<evidence type="ECO:0000313" key="3">
    <source>
        <dbReference type="Proteomes" id="UP000188298"/>
    </source>
</evidence>
<name>A0A1Q2LFI2_9HELI</name>
<reference evidence="2 3" key="1">
    <citation type="submission" date="2017-02" db="EMBL/GenBank/DDBJ databases">
        <title>Whole genome sequencing of Helicobacter bilis strain AAQJH.</title>
        <authorList>
            <person name="Conlan S."/>
            <person name="Thomas P.J."/>
            <person name="Mullikin J."/>
            <person name="Palmore T.N."/>
            <person name="Frank K.M."/>
            <person name="Segre J.A."/>
        </authorList>
    </citation>
    <scope>NUCLEOTIDE SEQUENCE [LARGE SCALE GENOMIC DNA]</scope>
    <source>
        <strain evidence="2 3">AAQJH</strain>
    </source>
</reference>
<dbReference type="PANTHER" id="PTHR13891">
    <property type="entry name" value="CYTOCHROME C OXIDASE ASSEMBLY FACTOR 7"/>
    <property type="match status" value="1"/>
</dbReference>
<comment type="function">
    <text evidence="1">Hydrolyzes 6-aminopenicillinic acid and 7-aminocephalosporanic acid (ACA) derivatives.</text>
</comment>
<protein>
    <recommendedName>
        <fullName evidence="1">Beta-lactamase</fullName>
        <ecNumber evidence="1">3.5.2.6</ecNumber>
    </recommendedName>
</protein>
<dbReference type="RefSeq" id="WP_077388246.1">
    <property type="nucleotide sequence ID" value="NZ_CP019645.1"/>
</dbReference>
<dbReference type="Proteomes" id="UP000188298">
    <property type="component" value="Chromosome"/>
</dbReference>
<dbReference type="KEGG" id="hbl:XJ32_02470"/>
<accession>A0A1Q2LFI2</accession>
<comment type="subcellular location">
    <subcellularLocation>
        <location evidence="1">Secreted</location>
    </subcellularLocation>
</comment>
<dbReference type="SUPFAM" id="SSF81901">
    <property type="entry name" value="HCP-like"/>
    <property type="match status" value="1"/>
</dbReference>
<organism evidence="2 3">
    <name type="scientific">Helicobacter bilis</name>
    <dbReference type="NCBI Taxonomy" id="37372"/>
    <lineage>
        <taxon>Bacteria</taxon>
        <taxon>Pseudomonadati</taxon>
        <taxon>Campylobacterota</taxon>
        <taxon>Epsilonproteobacteria</taxon>
        <taxon>Campylobacterales</taxon>
        <taxon>Helicobacteraceae</taxon>
        <taxon>Helicobacter</taxon>
    </lineage>
</organism>
<dbReference type="PANTHER" id="PTHR13891:SF1">
    <property type="entry name" value="CYTOCHROME C OXIDASE ASSEMBLY FACTOR 7"/>
    <property type="match status" value="1"/>
</dbReference>
<comment type="similarity">
    <text evidence="1">Belongs to the hcp beta-lactamase family.</text>
</comment>
<dbReference type="GO" id="GO:0008800">
    <property type="term" value="F:beta-lactamase activity"/>
    <property type="evidence" value="ECO:0007669"/>
    <property type="project" value="UniProtKB-UniRule"/>
</dbReference>
<gene>
    <name evidence="2" type="ORF">XJ32_02470</name>
</gene>
<dbReference type="GO" id="GO:0005576">
    <property type="term" value="C:extracellular region"/>
    <property type="evidence" value="ECO:0007669"/>
    <property type="project" value="UniProtKB-SubCell"/>
</dbReference>
<comment type="catalytic activity">
    <reaction evidence="1">
        <text>a beta-lactam + H2O = a substituted beta-amino acid</text>
        <dbReference type="Rhea" id="RHEA:20401"/>
        <dbReference type="ChEBI" id="CHEBI:15377"/>
        <dbReference type="ChEBI" id="CHEBI:35627"/>
        <dbReference type="ChEBI" id="CHEBI:140347"/>
        <dbReference type="EC" id="3.5.2.6"/>
    </reaction>
</comment>
<dbReference type="EMBL" id="CP019645">
    <property type="protein sequence ID" value="AQQ59165.1"/>
    <property type="molecule type" value="Genomic_DNA"/>
</dbReference>
<evidence type="ECO:0000313" key="2">
    <source>
        <dbReference type="EMBL" id="AQQ59165.1"/>
    </source>
</evidence>
<dbReference type="InterPro" id="IPR040239">
    <property type="entry name" value="HcpB-like"/>
</dbReference>
<dbReference type="AlphaFoldDB" id="A0A1Q2LFI2"/>
<sequence length="218" mass="24698">MRIMVFLCIMFSCFIMGCAKKEVIKAPPPEAKDTKRIESYNKLDNLKEGVWRVDEWKETAKKICQDSKERDCSVLAEIYHDRFYGYGSRGDRQKAIQMLVKSCSLNDSKSCLKLSSLADQSDYPVGESETFFKKAHDLALKGCNANYALDCHVLALLYFEGHGEFERDRAKSKEYAHKACDMKHAGSCIFIGINGDTHEEVLEAHKRACALGIKAMCK</sequence>
<dbReference type="PROSITE" id="PS51257">
    <property type="entry name" value="PROKAR_LIPOPROTEIN"/>
    <property type="match status" value="1"/>
</dbReference>
<dbReference type="EC" id="3.5.2.6" evidence="1"/>
<proteinExistence type="inferred from homology"/>
<keyword evidence="1" id="KW-0964">Secreted</keyword>
<keyword evidence="1" id="KW-0378">Hydrolase</keyword>
<evidence type="ECO:0000256" key="1">
    <source>
        <dbReference type="RuleBase" id="RU366075"/>
    </source>
</evidence>
<dbReference type="Gene3D" id="1.25.40.10">
    <property type="entry name" value="Tetratricopeptide repeat domain"/>
    <property type="match status" value="1"/>
</dbReference>